<feature type="region of interest" description="Disordered" evidence="3">
    <location>
        <begin position="1107"/>
        <end position="1128"/>
    </location>
</feature>
<keyword evidence="2" id="KW-0813">Transport</keyword>
<feature type="region of interest" description="Disordered" evidence="3">
    <location>
        <begin position="1223"/>
        <end position="1249"/>
    </location>
</feature>
<keyword evidence="6" id="KW-1185">Reference proteome</keyword>
<dbReference type="Pfam" id="PF12624">
    <property type="entry name" value="VPS13_N"/>
    <property type="match status" value="1"/>
</dbReference>
<dbReference type="InterPro" id="IPR026854">
    <property type="entry name" value="VPS13_N"/>
</dbReference>
<comment type="similarity">
    <text evidence="1">Belongs to the VPS13 family.</text>
</comment>
<dbReference type="InterPro" id="IPR026847">
    <property type="entry name" value="VPS13"/>
</dbReference>
<feature type="compositionally biased region" description="Low complexity" evidence="3">
    <location>
        <begin position="1107"/>
        <end position="1119"/>
    </location>
</feature>
<dbReference type="Proteomes" id="UP001141327">
    <property type="component" value="Unassembled WGS sequence"/>
</dbReference>
<sequence>MFEKFALDVLSKYLGQYFENFEKEQLRVGLFKGTLEINNLRLKPDSLKDLHPGLLIKKGLVGRIAVSLTWTNLKAPISILLEDLALLVGPKPLTYGQQEIEEREVERQLHKQARLLALEQRKLTRDEGSQGQNEADEPSATRSFVERLIARFMENIQLTVRNVHLRYEDNACPEHPIVFGLTVAEVEARSTDERWRLAYNPDAPAMRKLVQVKMLSLYAGEAILESTDDADFRRQMMALVVGMDSSSSTHDFLMMPCNIKGRLTVIKDDAAVTLQQPKILADIHVDQFRFRVSNQHYRRLATEQETLARYGKYDFYQSIRPQGAPHRGEQAALFWRWAYTCVLRDLGTQRAPYTWAAISQRRDDRVRYVALYKFLLQEGEAGVRRRGRRGEPSATEAEIEELEWRYTLEDILYFRSLAEKQFRLEVAQRRADQGRAEAEWNQKGALSRMFTSKPRDKAGRRPTDIWRRADGFSGLNGEDNNGARQPLPPPASCPPVNTNQESLASLSEEERAELLKSLGADYSLPLSATLPQGAPLFTVSFSVGLASLSLWDEVSGGPSEGPAAGLMPGPTVMVQDRQAGIVDKLTQLLTFKSPSGAAGSRPQTRPYHHILLPAKPHLVSRLLVHAGTACQRTPLVDIEVGLVEGAVTHRPSIQATKIMPPRPPSPRRHIRTPPHPCTTTQVKLSVDTLEVMDRWTPGTKFPTLCTKRSPTRALVELEVDIQPLDGLSDAKIHCVMTPLLLTLSKPILHRLSTFMQQTSVSTLRRGARRGAAHFKRGLTGRLRTFLQRHPQIDMSIEVDAPTLLIPADPLSEASGLLVFELGRLSLTPVPEEASLPSPAVAASPAEAPTPAAAAPVAPVLVATAAPVVVAPAPSPTPAPAPVSSPAPAVSSPAPAPASSPAPSKVPQGSPGRSLPPPPPPPALLRRLESRKAMLATPKKDEKFILELKDTRVEVSTSLALWRAGQVTPLVRLATLQVNITHALSRQSAVPRLLITARLPHVDVHLSTLSLRPLNDVIRTVLTSVPTANSGAPGAVVKGSEDGVRKSGKPWWEPDLDVPAMDAEEEEERDPVWLSADDDFVPEQQIDMDAAFTLDQVHIHMVRSVPKATAPASAASTPTSPARPGPPSTPAGAKLFAAFSPLTGASSGAATAATAATAAAATEKVAAAAVPSETMQYEHIALLKIRLTSLCARYLQRPYDQGLTFRVRSLVVDDLLHPLATPATAPAEAQSPPMSPAPAPAPALAPPSPAPGSPVGFGSFAMPRFVVPTEFRKAAGGKAGQAYLHLASSLARDVPQMAEWAGDAASSVQASPLVLPRPAAFTGLAEAPKSVGGTPDDEDEAAADADLVACNLEYISPSSGQGLDKVKENWGGDQRGMEYAVISAGCVSALWESPTFAARGRTQLSISAASHRLVVRLTRETLWALAQFSPTLRRAPRLLRDMGQTRLRLSAELGSVIVLLERGETPIASALLARTRVTIVNTRTTTQVEASLGQFDLYDRTPLGRLYPHVVGFERTKPDVHALTFQLFRFHRRAADYPGHDIFCHFHAASLRAVFLQRFVTELRSFSTRSAAILGGIVSNATTKLSHSIVAWLSQPGAHVRPLVKLDLHLDRPLLLVPLHSRSGRVIVANLGSLTLTNEHLKAPPDTLRLEAPLSISALPAAALAAQQSHQPYLNAPLPPPPPQVQLHHTVAPWRDPTPPAPEGTVVVPQFEEAPARAAHDEPTFTAPAQASRVYEVTTFVCASLNLFTAALPSVEAGSACRVNLLRAPPCGCVKVQGSESPVPAPLAEGFFARVVEIVQTFDLHAVACRTTNVATHPAELPVVKAEAFSHGLTVSLDEDQLGLAEGVLVGNLLEDSLLDADRAQAAAKAPAPLFMGTVNAMGPVTWERGLAHCVRRRVVDVLVYVPQIQCILLQGNQLQGTARPLTTLELSTIHAGMTHYSDDETLAHCAVQSLLLADTRLESSTVFKQIISSGSGSAQQKFLSLIYHREPSTTSYLQVVLSSPRVFAFTEFIFALKDYLLTHIDAVIRAQDRHLERRMQKGINAQEVLYLKALATSRRSPLFLNLFFYRAEFSFIVDQASLQTDALVTIFDANLTSYRGPPAGADRDYYESQHAIAMLRAAALFPEWVRRVVPLMCGMKGMPLQGNAHGLGNSFSGWMRALMVG</sequence>
<evidence type="ECO:0000259" key="4">
    <source>
        <dbReference type="Pfam" id="PF12624"/>
    </source>
</evidence>
<evidence type="ECO:0000256" key="1">
    <source>
        <dbReference type="ARBA" id="ARBA00006545"/>
    </source>
</evidence>
<evidence type="ECO:0000313" key="5">
    <source>
        <dbReference type="EMBL" id="KAJ4455688.1"/>
    </source>
</evidence>
<feature type="compositionally biased region" description="Pro residues" evidence="3">
    <location>
        <begin position="873"/>
        <end position="884"/>
    </location>
</feature>
<evidence type="ECO:0000256" key="3">
    <source>
        <dbReference type="SAM" id="MobiDB-lite"/>
    </source>
</evidence>
<feature type="region of interest" description="Disordered" evidence="3">
    <location>
        <begin position="656"/>
        <end position="676"/>
    </location>
</feature>
<feature type="compositionally biased region" description="Pro residues" evidence="3">
    <location>
        <begin position="913"/>
        <end position="922"/>
    </location>
</feature>
<name>A0ABQ8UCD0_9EUKA</name>
<feature type="region of interest" description="Disordered" evidence="3">
    <location>
        <begin position="873"/>
        <end position="923"/>
    </location>
</feature>
<dbReference type="EMBL" id="JAPMOS010000096">
    <property type="protein sequence ID" value="KAJ4455688.1"/>
    <property type="molecule type" value="Genomic_DNA"/>
</dbReference>
<evidence type="ECO:0000256" key="2">
    <source>
        <dbReference type="ARBA" id="ARBA00022448"/>
    </source>
</evidence>
<dbReference type="PANTHER" id="PTHR16166">
    <property type="entry name" value="VACUOLAR PROTEIN SORTING-ASSOCIATED PROTEIN VPS13"/>
    <property type="match status" value="1"/>
</dbReference>
<proteinExistence type="inferred from homology"/>
<comment type="caution">
    <text evidence="5">The sequence shown here is derived from an EMBL/GenBank/DDBJ whole genome shotgun (WGS) entry which is preliminary data.</text>
</comment>
<gene>
    <name evidence="5" type="ORF">PAPYR_9287</name>
</gene>
<feature type="compositionally biased region" description="Pro residues" evidence="3">
    <location>
        <begin position="1232"/>
        <end position="1249"/>
    </location>
</feature>
<evidence type="ECO:0000313" key="6">
    <source>
        <dbReference type="Proteomes" id="UP001141327"/>
    </source>
</evidence>
<reference evidence="5" key="1">
    <citation type="journal article" date="2022" name="bioRxiv">
        <title>Genomics of Preaxostyla Flagellates Illuminates Evolutionary Transitions and the Path Towards Mitochondrial Loss.</title>
        <authorList>
            <person name="Novak L.V.F."/>
            <person name="Treitli S.C."/>
            <person name="Pyrih J."/>
            <person name="Halakuc P."/>
            <person name="Pipaliya S.V."/>
            <person name="Vacek V."/>
            <person name="Brzon O."/>
            <person name="Soukal P."/>
            <person name="Eme L."/>
            <person name="Dacks J.B."/>
            <person name="Karnkowska A."/>
            <person name="Elias M."/>
            <person name="Hampl V."/>
        </authorList>
    </citation>
    <scope>NUCLEOTIDE SEQUENCE</scope>
    <source>
        <strain evidence="5">RCP-MX</strain>
    </source>
</reference>
<dbReference type="PANTHER" id="PTHR16166:SF93">
    <property type="entry name" value="INTERMEMBRANE LIPID TRANSFER PROTEIN VPS13"/>
    <property type="match status" value="1"/>
</dbReference>
<feature type="region of interest" description="Disordered" evidence="3">
    <location>
        <begin position="450"/>
        <end position="505"/>
    </location>
</feature>
<organism evidence="5 6">
    <name type="scientific">Paratrimastix pyriformis</name>
    <dbReference type="NCBI Taxonomy" id="342808"/>
    <lineage>
        <taxon>Eukaryota</taxon>
        <taxon>Metamonada</taxon>
        <taxon>Preaxostyla</taxon>
        <taxon>Paratrimastigidae</taxon>
        <taxon>Paratrimastix</taxon>
    </lineage>
</organism>
<feature type="region of interest" description="Disordered" evidence="3">
    <location>
        <begin position="1032"/>
        <end position="1055"/>
    </location>
</feature>
<feature type="domain" description="Chorein N-terminal" evidence="4">
    <location>
        <begin position="1"/>
        <end position="545"/>
    </location>
</feature>
<feature type="compositionally biased region" description="Basic and acidic residues" evidence="3">
    <location>
        <begin position="453"/>
        <end position="470"/>
    </location>
</feature>
<protein>
    <submittedName>
        <fullName evidence="5">Vacuolar protein sorting-associated protein vps13</fullName>
    </submittedName>
</protein>
<accession>A0ABQ8UCD0</accession>